<evidence type="ECO:0000313" key="9">
    <source>
        <dbReference type="Proteomes" id="UP001217089"/>
    </source>
</evidence>
<dbReference type="EMBL" id="JARBDR010000918">
    <property type="protein sequence ID" value="KAJ8301704.1"/>
    <property type="molecule type" value="Genomic_DNA"/>
</dbReference>
<comment type="similarity">
    <text evidence="2 6">Belongs to the caveolin family.</text>
</comment>
<keyword evidence="9" id="KW-1185">Reference proteome</keyword>
<evidence type="ECO:0000256" key="7">
    <source>
        <dbReference type="SAM" id="Phobius"/>
    </source>
</evidence>
<dbReference type="PANTHER" id="PTHR10844:SF19">
    <property type="entry name" value="CAVEOLIN-2"/>
    <property type="match status" value="1"/>
</dbReference>
<accession>A0ABQ9E8Q2</accession>
<evidence type="ECO:0000256" key="5">
    <source>
        <dbReference type="ARBA" id="ARBA00023136"/>
    </source>
</evidence>
<dbReference type="Proteomes" id="UP001217089">
    <property type="component" value="Unassembled WGS sequence"/>
</dbReference>
<sequence length="187" mass="21331">MTQGHETTNMTVFYDHLNNKANSFRLCKAALTQWLFGSFETLVSIDKLPFSITNMADDENPLDMDNRDPNELNPHLKVAFEDVLGEPANAHSIDCVWKNSYKCFNCGKNCCYKFLTTLCGIFIALYWGCEFAAIAFHHIWCFTPMLRLMSILMGCCQKFYNSIVSCCLAPLCETCGLFFSQIKVQNH</sequence>
<comment type="function">
    <text evidence="6">May act as a scaffolding protein within caveolar membranes. Interacts directly with G-protein alpha subunits and can functionally regulate their activity.</text>
</comment>
<keyword evidence="7" id="KW-1133">Transmembrane helix</keyword>
<evidence type="ECO:0000313" key="8">
    <source>
        <dbReference type="EMBL" id="KAJ8301704.1"/>
    </source>
</evidence>
<dbReference type="PANTHER" id="PTHR10844">
    <property type="entry name" value="CAVEOLIN"/>
    <property type="match status" value="1"/>
</dbReference>
<reference evidence="8 9" key="1">
    <citation type="submission" date="2022-12" db="EMBL/GenBank/DDBJ databases">
        <title>Chromosome-level genome of Tegillarca granosa.</title>
        <authorList>
            <person name="Kim J."/>
        </authorList>
    </citation>
    <scope>NUCLEOTIDE SEQUENCE [LARGE SCALE GENOMIC DNA]</scope>
    <source>
        <strain evidence="8">Teg-2019</strain>
        <tissue evidence="8">Adductor muscle</tissue>
    </source>
</reference>
<gene>
    <name evidence="8" type="ORF">KUTeg_020691</name>
</gene>
<proteinExistence type="inferred from homology"/>
<keyword evidence="4 6" id="KW-0333">Golgi apparatus</keyword>
<keyword evidence="3 6" id="KW-1003">Cell membrane</keyword>
<protein>
    <recommendedName>
        <fullName evidence="6">Caveolin</fullName>
    </recommendedName>
</protein>
<dbReference type="Pfam" id="PF01146">
    <property type="entry name" value="Caveolin"/>
    <property type="match status" value="1"/>
</dbReference>
<comment type="subcellular location">
    <subcellularLocation>
        <location evidence="1 6">Cell membrane</location>
        <topology evidence="1 6">Peripheral membrane protein</topology>
    </subcellularLocation>
    <subcellularLocation>
        <location evidence="6">Golgi apparatus membrane</location>
        <topology evidence="6">Peripheral membrane protein</topology>
    </subcellularLocation>
    <subcellularLocation>
        <location evidence="6">Membrane</location>
        <location evidence="6">Caveola</location>
        <topology evidence="6">Peripheral membrane protein</topology>
    </subcellularLocation>
</comment>
<evidence type="ECO:0000256" key="6">
    <source>
        <dbReference type="RuleBase" id="RU000680"/>
    </source>
</evidence>
<evidence type="ECO:0000256" key="4">
    <source>
        <dbReference type="ARBA" id="ARBA00023034"/>
    </source>
</evidence>
<evidence type="ECO:0000256" key="3">
    <source>
        <dbReference type="ARBA" id="ARBA00022475"/>
    </source>
</evidence>
<keyword evidence="7" id="KW-0812">Transmembrane</keyword>
<feature type="transmembrane region" description="Helical" evidence="7">
    <location>
        <begin position="114"/>
        <end position="140"/>
    </location>
</feature>
<dbReference type="InterPro" id="IPR001612">
    <property type="entry name" value="Caveolin"/>
</dbReference>
<evidence type="ECO:0000256" key="2">
    <source>
        <dbReference type="ARBA" id="ARBA00010988"/>
    </source>
</evidence>
<name>A0ABQ9E8Q2_TEGGR</name>
<comment type="caution">
    <text evidence="8">The sequence shown here is derived from an EMBL/GenBank/DDBJ whole genome shotgun (WGS) entry which is preliminary data.</text>
</comment>
<keyword evidence="5 6" id="KW-0472">Membrane</keyword>
<organism evidence="8 9">
    <name type="scientific">Tegillarca granosa</name>
    <name type="common">Malaysian cockle</name>
    <name type="synonym">Anadara granosa</name>
    <dbReference type="NCBI Taxonomy" id="220873"/>
    <lineage>
        <taxon>Eukaryota</taxon>
        <taxon>Metazoa</taxon>
        <taxon>Spiralia</taxon>
        <taxon>Lophotrochozoa</taxon>
        <taxon>Mollusca</taxon>
        <taxon>Bivalvia</taxon>
        <taxon>Autobranchia</taxon>
        <taxon>Pteriomorphia</taxon>
        <taxon>Arcoida</taxon>
        <taxon>Arcoidea</taxon>
        <taxon>Arcidae</taxon>
        <taxon>Tegillarca</taxon>
    </lineage>
</organism>
<evidence type="ECO:0000256" key="1">
    <source>
        <dbReference type="ARBA" id="ARBA00004202"/>
    </source>
</evidence>